<feature type="domain" description="C2H2-type" evidence="8">
    <location>
        <begin position="398"/>
        <end position="426"/>
    </location>
</feature>
<accession>A0A8S3SJP9</accession>
<sequence length="489" mass="56536">MNLLDYHSAQEDFDVIIRKLTPWVLSNFVMWLDVKVAEYKIFGCILNDAEKDRARSYVLGISQSSTNTANEQLQQRESSLYSQTIAPKLSTKYPRQSHNIEQRDLGNKTFVEHEHYQNSSRRTIDNKQGGEEHIFQKQTIHHHEQEKLHGDHAAISTNSIEYINLDSEDEEESVKGENSLEVNLIRDHRFSKEVEERLAIYEQQLTGSVSVIKLELPDNVGNFEQQQQEEFPINTDLQCLHENSDSIDMGASEIIKAEAFIKTKEEQCVNTCNYSDSSNKSRTTPAENSEEENRHVLKVFTDMSYPWDGFNMCSTCFGLFGSATELQTHFKVDHPGSVMLSTCIYCGDSFSSNFLLKQHFVTCHMGKHDFTCMLCGKSFKQGQHFRGHLNTHLGVQAFKCKTCKKSFTYKTHLTVHEKQYHSGSFSGKFECVICKRRYLKKVHLNEHIRGFHGKAKPRYTCEFCNEKFVWRGSFIKHKKAKCTKNPNRM</sequence>
<evidence type="ECO:0000256" key="7">
    <source>
        <dbReference type="PROSITE-ProRule" id="PRU00042"/>
    </source>
</evidence>
<evidence type="ECO:0000259" key="8">
    <source>
        <dbReference type="PROSITE" id="PS50157"/>
    </source>
</evidence>
<dbReference type="PROSITE" id="PS50157">
    <property type="entry name" value="ZINC_FINGER_C2H2_2"/>
    <property type="match status" value="5"/>
</dbReference>
<keyword evidence="5" id="KW-0862">Zinc</keyword>
<dbReference type="EMBL" id="CAJPWZ010001674">
    <property type="protein sequence ID" value="CAG2221054.1"/>
    <property type="molecule type" value="Genomic_DNA"/>
</dbReference>
<feature type="domain" description="C2H2-type" evidence="8">
    <location>
        <begin position="370"/>
        <end position="397"/>
    </location>
</feature>
<evidence type="ECO:0000313" key="9">
    <source>
        <dbReference type="EMBL" id="CAG2221054.1"/>
    </source>
</evidence>
<evidence type="ECO:0000256" key="4">
    <source>
        <dbReference type="ARBA" id="ARBA00022771"/>
    </source>
</evidence>
<evidence type="ECO:0000256" key="6">
    <source>
        <dbReference type="ARBA" id="ARBA00023242"/>
    </source>
</evidence>
<dbReference type="SMART" id="SM00355">
    <property type="entry name" value="ZnF_C2H2"/>
    <property type="match status" value="6"/>
</dbReference>
<organism evidence="9 10">
    <name type="scientific">Mytilus edulis</name>
    <name type="common">Blue mussel</name>
    <dbReference type="NCBI Taxonomy" id="6550"/>
    <lineage>
        <taxon>Eukaryota</taxon>
        <taxon>Metazoa</taxon>
        <taxon>Spiralia</taxon>
        <taxon>Lophotrochozoa</taxon>
        <taxon>Mollusca</taxon>
        <taxon>Bivalvia</taxon>
        <taxon>Autobranchia</taxon>
        <taxon>Pteriomorphia</taxon>
        <taxon>Mytilida</taxon>
        <taxon>Mytiloidea</taxon>
        <taxon>Mytilidae</taxon>
        <taxon>Mytilinae</taxon>
        <taxon>Mytilus</taxon>
    </lineage>
</organism>
<dbReference type="GO" id="GO:0005634">
    <property type="term" value="C:nucleus"/>
    <property type="evidence" value="ECO:0007669"/>
    <property type="project" value="UniProtKB-SubCell"/>
</dbReference>
<name>A0A8S3SJP9_MYTED</name>
<dbReference type="GO" id="GO:0008270">
    <property type="term" value="F:zinc ion binding"/>
    <property type="evidence" value="ECO:0007669"/>
    <property type="project" value="UniProtKB-KW"/>
</dbReference>
<dbReference type="PANTHER" id="PTHR24406">
    <property type="entry name" value="TRANSCRIPTIONAL REPRESSOR CTCFL-RELATED"/>
    <property type="match status" value="1"/>
</dbReference>
<dbReference type="Pfam" id="PF00096">
    <property type="entry name" value="zf-C2H2"/>
    <property type="match status" value="2"/>
</dbReference>
<keyword evidence="3" id="KW-0677">Repeat</keyword>
<dbReference type="InterPro" id="IPR050888">
    <property type="entry name" value="ZnF_C2H2-type_TF"/>
</dbReference>
<evidence type="ECO:0000256" key="2">
    <source>
        <dbReference type="ARBA" id="ARBA00022723"/>
    </source>
</evidence>
<gene>
    <name evidence="9" type="ORF">MEDL_34455</name>
</gene>
<feature type="domain" description="C2H2-type" evidence="8">
    <location>
        <begin position="429"/>
        <end position="457"/>
    </location>
</feature>
<comment type="caution">
    <text evidence="9">The sequence shown here is derived from an EMBL/GenBank/DDBJ whole genome shotgun (WGS) entry which is preliminary data.</text>
</comment>
<keyword evidence="10" id="KW-1185">Reference proteome</keyword>
<evidence type="ECO:0000256" key="1">
    <source>
        <dbReference type="ARBA" id="ARBA00004123"/>
    </source>
</evidence>
<feature type="domain" description="C2H2-type" evidence="8">
    <location>
        <begin position="341"/>
        <end position="369"/>
    </location>
</feature>
<dbReference type="PROSITE" id="PS00028">
    <property type="entry name" value="ZINC_FINGER_C2H2_1"/>
    <property type="match status" value="5"/>
</dbReference>
<reference evidence="9" key="1">
    <citation type="submission" date="2021-03" db="EMBL/GenBank/DDBJ databases">
        <authorList>
            <person name="Bekaert M."/>
        </authorList>
    </citation>
    <scope>NUCLEOTIDE SEQUENCE</scope>
</reference>
<evidence type="ECO:0000256" key="5">
    <source>
        <dbReference type="ARBA" id="ARBA00022833"/>
    </source>
</evidence>
<dbReference type="InterPro" id="IPR013087">
    <property type="entry name" value="Znf_C2H2_type"/>
</dbReference>
<dbReference type="Gene3D" id="3.30.160.60">
    <property type="entry name" value="Classic Zinc Finger"/>
    <property type="match status" value="3"/>
</dbReference>
<comment type="subcellular location">
    <subcellularLocation>
        <location evidence="1">Nucleus</location>
    </subcellularLocation>
</comment>
<dbReference type="InterPro" id="IPR036236">
    <property type="entry name" value="Znf_C2H2_sf"/>
</dbReference>
<keyword evidence="4 7" id="KW-0863">Zinc-finger</keyword>
<protein>
    <submittedName>
        <fullName evidence="9">KRAB</fullName>
    </submittedName>
</protein>
<dbReference type="AlphaFoldDB" id="A0A8S3SJP9"/>
<evidence type="ECO:0000313" key="10">
    <source>
        <dbReference type="Proteomes" id="UP000683360"/>
    </source>
</evidence>
<keyword evidence="6" id="KW-0539">Nucleus</keyword>
<feature type="domain" description="C2H2-type" evidence="8">
    <location>
        <begin position="459"/>
        <end position="486"/>
    </location>
</feature>
<keyword evidence="2" id="KW-0479">Metal-binding</keyword>
<evidence type="ECO:0000256" key="3">
    <source>
        <dbReference type="ARBA" id="ARBA00022737"/>
    </source>
</evidence>
<dbReference type="OrthoDB" id="6051025at2759"/>
<dbReference type="SUPFAM" id="SSF57667">
    <property type="entry name" value="beta-beta-alpha zinc fingers"/>
    <property type="match status" value="3"/>
</dbReference>
<proteinExistence type="predicted"/>
<dbReference type="Proteomes" id="UP000683360">
    <property type="component" value="Unassembled WGS sequence"/>
</dbReference>